<protein>
    <recommendedName>
        <fullName evidence="10">Acetolactate synthase</fullName>
    </recommendedName>
</protein>
<dbReference type="InterPro" id="IPR011766">
    <property type="entry name" value="TPP_enzyme_TPP-bd"/>
</dbReference>
<dbReference type="EMBL" id="CAJMWR010001893">
    <property type="protein sequence ID" value="CAE6436711.1"/>
    <property type="molecule type" value="Genomic_DNA"/>
</dbReference>
<dbReference type="InterPro" id="IPR012000">
    <property type="entry name" value="Thiamin_PyroP_enz_cen_dom"/>
</dbReference>
<feature type="domain" description="Thiamine pyrophosphate enzyme central" evidence="6">
    <location>
        <begin position="1"/>
        <end position="64"/>
    </location>
</feature>
<dbReference type="GO" id="GO:0009097">
    <property type="term" value="P:isoleucine biosynthetic process"/>
    <property type="evidence" value="ECO:0007669"/>
    <property type="project" value="TreeGrafter"/>
</dbReference>
<organism evidence="8 9">
    <name type="scientific">Rhizoctonia solani</name>
    <dbReference type="NCBI Taxonomy" id="456999"/>
    <lineage>
        <taxon>Eukaryota</taxon>
        <taxon>Fungi</taxon>
        <taxon>Dikarya</taxon>
        <taxon>Basidiomycota</taxon>
        <taxon>Agaricomycotina</taxon>
        <taxon>Agaricomycetes</taxon>
        <taxon>Cantharellales</taxon>
        <taxon>Ceratobasidiaceae</taxon>
        <taxon>Rhizoctonia</taxon>
    </lineage>
</organism>
<dbReference type="PANTHER" id="PTHR18968">
    <property type="entry name" value="THIAMINE PYROPHOSPHATE ENZYMES"/>
    <property type="match status" value="1"/>
</dbReference>
<evidence type="ECO:0000256" key="3">
    <source>
        <dbReference type="ARBA" id="ARBA00007812"/>
    </source>
</evidence>
<dbReference type="InterPro" id="IPR045229">
    <property type="entry name" value="TPP_enz"/>
</dbReference>
<dbReference type="GO" id="GO:0005739">
    <property type="term" value="C:mitochondrion"/>
    <property type="evidence" value="ECO:0007669"/>
    <property type="project" value="UniProtKB-SubCell"/>
</dbReference>
<dbReference type="InterPro" id="IPR029035">
    <property type="entry name" value="DHS-like_NAD/FAD-binding_dom"/>
</dbReference>
<comment type="caution">
    <text evidence="8">The sequence shown here is derived from an EMBL/GenBank/DDBJ whole genome shotgun (WGS) entry which is preliminary data.</text>
</comment>
<keyword evidence="5" id="KW-0496">Mitochondrion</keyword>
<evidence type="ECO:0000313" key="8">
    <source>
        <dbReference type="EMBL" id="CAE6436711.1"/>
    </source>
</evidence>
<keyword evidence="4" id="KW-0786">Thiamine pyrophosphate</keyword>
<dbReference type="Pfam" id="PF02775">
    <property type="entry name" value="TPP_enzyme_C"/>
    <property type="match status" value="1"/>
</dbReference>
<gene>
    <name evidence="8" type="ORF">RDB_LOCUS72747</name>
</gene>
<evidence type="ECO:0000256" key="1">
    <source>
        <dbReference type="ARBA" id="ARBA00001964"/>
    </source>
</evidence>
<reference evidence="8" key="1">
    <citation type="submission" date="2021-01" db="EMBL/GenBank/DDBJ databases">
        <authorList>
            <person name="Kaushik A."/>
        </authorList>
    </citation>
    <scope>NUCLEOTIDE SEQUENCE</scope>
    <source>
        <strain evidence="8">AG1-1A</strain>
    </source>
</reference>
<comment type="cofactor">
    <cofactor evidence="1">
        <name>thiamine diphosphate</name>
        <dbReference type="ChEBI" id="CHEBI:58937"/>
    </cofactor>
</comment>
<dbReference type="Proteomes" id="UP000663840">
    <property type="component" value="Unassembled WGS sequence"/>
</dbReference>
<evidence type="ECO:0000259" key="6">
    <source>
        <dbReference type="Pfam" id="PF00205"/>
    </source>
</evidence>
<comment type="similarity">
    <text evidence="3">Belongs to the TPP enzyme family.</text>
</comment>
<dbReference type="PANTHER" id="PTHR18968:SF13">
    <property type="entry name" value="ACETOLACTATE SYNTHASE CATALYTIC SUBUNIT, MITOCHONDRIAL"/>
    <property type="match status" value="1"/>
</dbReference>
<dbReference type="Gene3D" id="3.40.50.1220">
    <property type="entry name" value="TPP-binding domain"/>
    <property type="match status" value="1"/>
</dbReference>
<dbReference type="GO" id="GO:0050660">
    <property type="term" value="F:flavin adenine dinucleotide binding"/>
    <property type="evidence" value="ECO:0007669"/>
    <property type="project" value="TreeGrafter"/>
</dbReference>
<comment type="subcellular location">
    <subcellularLocation>
        <location evidence="2">Mitochondrion</location>
    </subcellularLocation>
</comment>
<dbReference type="GO" id="GO:0009099">
    <property type="term" value="P:L-valine biosynthetic process"/>
    <property type="evidence" value="ECO:0007669"/>
    <property type="project" value="TreeGrafter"/>
</dbReference>
<feature type="non-terminal residue" evidence="8">
    <location>
        <position position="1"/>
    </location>
</feature>
<evidence type="ECO:0000259" key="7">
    <source>
        <dbReference type="Pfam" id="PF02775"/>
    </source>
</evidence>
<dbReference type="InterPro" id="IPR039368">
    <property type="entry name" value="AHAS_TPP"/>
</dbReference>
<dbReference type="InterPro" id="IPR000399">
    <property type="entry name" value="TPP-bd_CS"/>
</dbReference>
<evidence type="ECO:0000256" key="2">
    <source>
        <dbReference type="ARBA" id="ARBA00004173"/>
    </source>
</evidence>
<accession>A0A8H3ATF5</accession>
<dbReference type="PROSITE" id="PS00187">
    <property type="entry name" value="TPP_ENZYMES"/>
    <property type="match status" value="1"/>
</dbReference>
<dbReference type="InterPro" id="IPR029061">
    <property type="entry name" value="THDP-binding"/>
</dbReference>
<dbReference type="SUPFAM" id="SSF52467">
    <property type="entry name" value="DHS-like NAD/FAD-binding domain"/>
    <property type="match status" value="1"/>
</dbReference>
<evidence type="ECO:0000256" key="4">
    <source>
        <dbReference type="ARBA" id="ARBA00023052"/>
    </source>
</evidence>
<name>A0A8H3ATF5_9AGAM</name>
<dbReference type="GO" id="GO:0005948">
    <property type="term" value="C:acetolactate synthase complex"/>
    <property type="evidence" value="ECO:0007669"/>
    <property type="project" value="TreeGrafter"/>
</dbReference>
<proteinExistence type="inferred from homology"/>
<evidence type="ECO:0008006" key="10">
    <source>
        <dbReference type="Google" id="ProtNLM"/>
    </source>
</evidence>
<evidence type="ECO:0000256" key="5">
    <source>
        <dbReference type="ARBA" id="ARBA00023128"/>
    </source>
</evidence>
<dbReference type="GO" id="GO:0030976">
    <property type="term" value="F:thiamine pyrophosphate binding"/>
    <property type="evidence" value="ECO:0007669"/>
    <property type="project" value="InterPro"/>
</dbReference>
<evidence type="ECO:0000313" key="9">
    <source>
        <dbReference type="Proteomes" id="UP000663840"/>
    </source>
</evidence>
<feature type="domain" description="Thiamine pyrophosphate enzyme TPP-binding" evidence="7">
    <location>
        <begin position="126"/>
        <end position="275"/>
    </location>
</feature>
<dbReference type="GO" id="GO:0003984">
    <property type="term" value="F:acetolactate synthase activity"/>
    <property type="evidence" value="ECO:0007669"/>
    <property type="project" value="TreeGrafter"/>
</dbReference>
<dbReference type="Gene3D" id="3.40.50.970">
    <property type="match status" value="1"/>
</dbReference>
<dbReference type="CDD" id="cd02015">
    <property type="entry name" value="TPP_AHAS"/>
    <property type="match status" value="1"/>
</dbReference>
<sequence length="309" mass="34353">IALGARFDDRVTGKVDTFAPAARAAAAQKRGGIIHFEIQPKNINKVIDASIPIMGDVTYNLSALVPLIKSSPRETWFQEIKGWKAKYPFVYDKSDPGKTRMKPQEVIKELDAQTQDIKHDLILSTGVGQHQMWAAQFFRWRSPRSMVTSGGLGTMGFGLPGAIGAKVAAPNKTVVDIDGDASFSMTAMELATAAQFGIGVKVLVLNNEYQGMVEQWQDLFYDKRYSHTQMKNPDFVKLAQAMGAHAIRCTSTDELPEKMREFLQYDNNKPVLLECVVSNRELVFPMVVAGKALHEQLLHPKLREVAEQS</sequence>
<dbReference type="GO" id="GO:0000287">
    <property type="term" value="F:magnesium ion binding"/>
    <property type="evidence" value="ECO:0007669"/>
    <property type="project" value="InterPro"/>
</dbReference>
<dbReference type="SUPFAM" id="SSF52518">
    <property type="entry name" value="Thiamin diphosphate-binding fold (THDP-binding)"/>
    <property type="match status" value="1"/>
</dbReference>
<dbReference type="AlphaFoldDB" id="A0A8H3ATF5"/>
<dbReference type="Pfam" id="PF00205">
    <property type="entry name" value="TPP_enzyme_M"/>
    <property type="match status" value="1"/>
</dbReference>